<accession>A0A834MAA6</accession>
<protein>
    <submittedName>
        <fullName evidence="1">Uncharacterized protein</fullName>
    </submittedName>
</protein>
<dbReference type="Proteomes" id="UP000625711">
    <property type="component" value="Unassembled WGS sequence"/>
</dbReference>
<reference evidence="1" key="1">
    <citation type="submission" date="2020-08" db="EMBL/GenBank/DDBJ databases">
        <title>Genome sequencing and assembly of the red palm weevil Rhynchophorus ferrugineus.</title>
        <authorList>
            <person name="Dias G.B."/>
            <person name="Bergman C.M."/>
            <person name="Manee M."/>
        </authorList>
    </citation>
    <scope>NUCLEOTIDE SEQUENCE</scope>
    <source>
        <strain evidence="1">AA-2017</strain>
        <tissue evidence="1">Whole larva</tissue>
    </source>
</reference>
<evidence type="ECO:0000313" key="1">
    <source>
        <dbReference type="EMBL" id="KAF7276478.1"/>
    </source>
</evidence>
<keyword evidence="2" id="KW-1185">Reference proteome</keyword>
<gene>
    <name evidence="1" type="ORF">GWI33_010261</name>
</gene>
<name>A0A834MAA6_RHYFE</name>
<feature type="non-terminal residue" evidence="1">
    <location>
        <position position="36"/>
    </location>
</feature>
<dbReference type="EMBL" id="JAACXV010006521">
    <property type="protein sequence ID" value="KAF7276478.1"/>
    <property type="molecule type" value="Genomic_DNA"/>
</dbReference>
<organism evidence="1 2">
    <name type="scientific">Rhynchophorus ferrugineus</name>
    <name type="common">Red palm weevil</name>
    <name type="synonym">Curculio ferrugineus</name>
    <dbReference type="NCBI Taxonomy" id="354439"/>
    <lineage>
        <taxon>Eukaryota</taxon>
        <taxon>Metazoa</taxon>
        <taxon>Ecdysozoa</taxon>
        <taxon>Arthropoda</taxon>
        <taxon>Hexapoda</taxon>
        <taxon>Insecta</taxon>
        <taxon>Pterygota</taxon>
        <taxon>Neoptera</taxon>
        <taxon>Endopterygota</taxon>
        <taxon>Coleoptera</taxon>
        <taxon>Polyphaga</taxon>
        <taxon>Cucujiformia</taxon>
        <taxon>Curculionidae</taxon>
        <taxon>Dryophthorinae</taxon>
        <taxon>Rhynchophorus</taxon>
    </lineage>
</organism>
<dbReference type="OrthoDB" id="6752967at2759"/>
<dbReference type="AlphaFoldDB" id="A0A834MAA6"/>
<evidence type="ECO:0000313" key="2">
    <source>
        <dbReference type="Proteomes" id="UP000625711"/>
    </source>
</evidence>
<sequence length="36" mass="3706">MGCASSAPLIESGKKLVEGVKDTTNDTLNKGENAIN</sequence>
<comment type="caution">
    <text evidence="1">The sequence shown here is derived from an EMBL/GenBank/DDBJ whole genome shotgun (WGS) entry which is preliminary data.</text>
</comment>
<proteinExistence type="predicted"/>